<gene>
    <name evidence="1" type="ORF">SS1G_01947</name>
</gene>
<organism evidence="1 2">
    <name type="scientific">Sclerotinia sclerotiorum (strain ATCC 18683 / 1980 / Ss-1)</name>
    <name type="common">White mold</name>
    <name type="synonym">Whetzelinia sclerotiorum</name>
    <dbReference type="NCBI Taxonomy" id="665079"/>
    <lineage>
        <taxon>Eukaryota</taxon>
        <taxon>Fungi</taxon>
        <taxon>Dikarya</taxon>
        <taxon>Ascomycota</taxon>
        <taxon>Pezizomycotina</taxon>
        <taxon>Leotiomycetes</taxon>
        <taxon>Helotiales</taxon>
        <taxon>Sclerotiniaceae</taxon>
        <taxon>Sclerotinia</taxon>
    </lineage>
</organism>
<dbReference type="InParanoid" id="A7E9G7"/>
<dbReference type="AlphaFoldDB" id="A7E9G7"/>
<reference evidence="2" key="1">
    <citation type="journal article" date="2011" name="PLoS Genet.">
        <title>Genomic analysis of the necrotrophic fungal pathogens Sclerotinia sclerotiorum and Botrytis cinerea.</title>
        <authorList>
            <person name="Amselem J."/>
            <person name="Cuomo C.A."/>
            <person name="van Kan J.A."/>
            <person name="Viaud M."/>
            <person name="Benito E.P."/>
            <person name="Couloux A."/>
            <person name="Coutinho P.M."/>
            <person name="de Vries R.P."/>
            <person name="Dyer P.S."/>
            <person name="Fillinger S."/>
            <person name="Fournier E."/>
            <person name="Gout L."/>
            <person name="Hahn M."/>
            <person name="Kohn L."/>
            <person name="Lapalu N."/>
            <person name="Plummer K.M."/>
            <person name="Pradier J.M."/>
            <person name="Quevillon E."/>
            <person name="Sharon A."/>
            <person name="Simon A."/>
            <person name="ten Have A."/>
            <person name="Tudzynski B."/>
            <person name="Tudzynski P."/>
            <person name="Wincker P."/>
            <person name="Andrew M."/>
            <person name="Anthouard V."/>
            <person name="Beever R.E."/>
            <person name="Beffa R."/>
            <person name="Benoit I."/>
            <person name="Bouzid O."/>
            <person name="Brault B."/>
            <person name="Chen Z."/>
            <person name="Choquer M."/>
            <person name="Collemare J."/>
            <person name="Cotton P."/>
            <person name="Danchin E.G."/>
            <person name="Da Silva C."/>
            <person name="Gautier A."/>
            <person name="Giraud C."/>
            <person name="Giraud T."/>
            <person name="Gonzalez C."/>
            <person name="Grossetete S."/>
            <person name="Guldener U."/>
            <person name="Henrissat B."/>
            <person name="Howlett B.J."/>
            <person name="Kodira C."/>
            <person name="Kretschmer M."/>
            <person name="Lappartient A."/>
            <person name="Leroch M."/>
            <person name="Levis C."/>
            <person name="Mauceli E."/>
            <person name="Neuveglise C."/>
            <person name="Oeser B."/>
            <person name="Pearson M."/>
            <person name="Poulain J."/>
            <person name="Poussereau N."/>
            <person name="Quesneville H."/>
            <person name="Rascle C."/>
            <person name="Schumacher J."/>
            <person name="Segurens B."/>
            <person name="Sexton A."/>
            <person name="Silva E."/>
            <person name="Sirven C."/>
            <person name="Soanes D.M."/>
            <person name="Talbot N.J."/>
            <person name="Templeton M."/>
            <person name="Yandava C."/>
            <person name="Yarden O."/>
            <person name="Zeng Q."/>
            <person name="Rollins J.A."/>
            <person name="Lebrun M.H."/>
            <person name="Dickman M."/>
        </authorList>
    </citation>
    <scope>NUCLEOTIDE SEQUENCE [LARGE SCALE GENOMIC DNA]</scope>
    <source>
        <strain evidence="2">ATCC 18683 / 1980 / Ss-1</strain>
    </source>
</reference>
<accession>A7E9G7</accession>
<sequence>MYQHNPNNTLSQISLNKYRLLYQKSRFLSTKLFPKNKLIEIITHSSTFLPTAQEATKESE</sequence>
<dbReference type="Proteomes" id="UP000001312">
    <property type="component" value="Unassembled WGS sequence"/>
</dbReference>
<evidence type="ECO:0000313" key="2">
    <source>
        <dbReference type="Proteomes" id="UP000001312"/>
    </source>
</evidence>
<dbReference type="KEGG" id="ssl:SS1G_01947"/>
<evidence type="ECO:0000313" key="1">
    <source>
        <dbReference type="EMBL" id="EDN97019.1"/>
    </source>
</evidence>
<dbReference type="EMBL" id="CH476622">
    <property type="protein sequence ID" value="EDN97019.1"/>
    <property type="molecule type" value="Genomic_DNA"/>
</dbReference>
<dbReference type="GeneID" id="5493563"/>
<dbReference type="RefSeq" id="XP_001597751.1">
    <property type="nucleotide sequence ID" value="XM_001597701.1"/>
</dbReference>
<name>A7E9G7_SCLS1</name>
<proteinExistence type="predicted"/>
<keyword evidence="2" id="KW-1185">Reference proteome</keyword>
<dbReference type="HOGENOM" id="CLU_2943177_0_0_1"/>
<protein>
    <submittedName>
        <fullName evidence="1">Uncharacterized protein</fullName>
    </submittedName>
</protein>